<organism evidence="6 7">
    <name type="scientific">Mortierella alpina</name>
    <name type="common">Oleaginous fungus</name>
    <name type="synonym">Mortierella renispora</name>
    <dbReference type="NCBI Taxonomy" id="64518"/>
    <lineage>
        <taxon>Eukaryota</taxon>
        <taxon>Fungi</taxon>
        <taxon>Fungi incertae sedis</taxon>
        <taxon>Mucoromycota</taxon>
        <taxon>Mortierellomycotina</taxon>
        <taxon>Mortierellomycetes</taxon>
        <taxon>Mortierellales</taxon>
        <taxon>Mortierellaceae</taxon>
        <taxon>Mortierella</taxon>
    </lineage>
</organism>
<keyword evidence="2" id="KW-0227">DNA damage</keyword>
<dbReference type="InterPro" id="IPR010760">
    <property type="entry name" value="DNA-repair_Swi5"/>
</dbReference>
<name>A0A9P7ZZR6_MORAP</name>
<proteinExistence type="inferred from homology"/>
<comment type="caution">
    <text evidence="6">The sequence shown here is derived from an EMBL/GenBank/DDBJ whole genome shotgun (WGS) entry which is preliminary data.</text>
</comment>
<feature type="compositionally biased region" description="Basic and acidic residues" evidence="5">
    <location>
        <begin position="116"/>
        <end position="125"/>
    </location>
</feature>
<evidence type="ECO:0000256" key="4">
    <source>
        <dbReference type="SAM" id="Coils"/>
    </source>
</evidence>
<feature type="non-terminal residue" evidence="6">
    <location>
        <position position="186"/>
    </location>
</feature>
<dbReference type="GO" id="GO:0010772">
    <property type="term" value="P:meiotic DNA recombinase assembly involved in reciprocal meiotic recombination"/>
    <property type="evidence" value="ECO:0007669"/>
    <property type="project" value="TreeGrafter"/>
</dbReference>
<dbReference type="Gene3D" id="1.20.5.170">
    <property type="match status" value="1"/>
</dbReference>
<accession>A0A9P7ZZR6</accession>
<evidence type="ECO:0000256" key="5">
    <source>
        <dbReference type="SAM" id="MobiDB-lite"/>
    </source>
</evidence>
<feature type="coiled-coil region" evidence="4">
    <location>
        <begin position="125"/>
        <end position="152"/>
    </location>
</feature>
<evidence type="ECO:0000256" key="3">
    <source>
        <dbReference type="ARBA" id="ARBA00023204"/>
    </source>
</evidence>
<feature type="region of interest" description="Disordered" evidence="5">
    <location>
        <begin position="1"/>
        <end position="125"/>
    </location>
</feature>
<sequence length="186" mass="20721">MHASEDQSRHPLAQEAMDRDSSLVSTPSSPQALRPSADHDGTFPVDARDQESDLKRADDPDSRSRESQPSTEVPSEAKDEESGTITSKDASSNPDTTADIIASTVASHDRHLKKRESKEQYDTMKAREDAKIAQLKATILELERQEQELLHSIRGEGTPSEIIDRHIKELHRYNEIKDAGQIILGK</sequence>
<comment type="similarity">
    <text evidence="1">Belongs to the SWI5/SAE3 family.</text>
</comment>
<feature type="compositionally biased region" description="Polar residues" evidence="5">
    <location>
        <begin position="22"/>
        <end position="31"/>
    </location>
</feature>
<evidence type="ECO:0000256" key="2">
    <source>
        <dbReference type="ARBA" id="ARBA00022763"/>
    </source>
</evidence>
<dbReference type="Pfam" id="PF07061">
    <property type="entry name" value="Swi5"/>
    <property type="match status" value="1"/>
</dbReference>
<keyword evidence="3" id="KW-0234">DNA repair</keyword>
<dbReference type="PANTHER" id="PTHR28529:SF2">
    <property type="entry name" value="DNA REPAIR PROTEIN SWI5 HOMOLOG"/>
    <property type="match status" value="1"/>
</dbReference>
<dbReference type="PANTHER" id="PTHR28529">
    <property type="entry name" value="DNA REPAIR PROTEIN SWI5 HOMOLOG"/>
    <property type="match status" value="1"/>
</dbReference>
<feature type="compositionally biased region" description="Polar residues" evidence="5">
    <location>
        <begin position="83"/>
        <end position="96"/>
    </location>
</feature>
<evidence type="ECO:0000256" key="1">
    <source>
        <dbReference type="ARBA" id="ARBA00008060"/>
    </source>
</evidence>
<keyword evidence="4" id="KW-0175">Coiled coil</keyword>
<dbReference type="Proteomes" id="UP000717515">
    <property type="component" value="Unassembled WGS sequence"/>
</dbReference>
<dbReference type="GO" id="GO:0034974">
    <property type="term" value="C:Swi5-Swi2 complex"/>
    <property type="evidence" value="ECO:0007669"/>
    <property type="project" value="TreeGrafter"/>
</dbReference>
<gene>
    <name evidence="6" type="ORF">KVV02_003005</name>
</gene>
<protein>
    <submittedName>
        <fullName evidence="6">Uncharacterized protein</fullName>
    </submittedName>
</protein>
<reference evidence="6" key="1">
    <citation type="submission" date="2021-07" db="EMBL/GenBank/DDBJ databases">
        <title>Draft genome of Mortierella alpina, strain LL118, isolated from an aspen leaf litter sample.</title>
        <authorList>
            <person name="Yang S."/>
            <person name="Vinatzer B.A."/>
        </authorList>
    </citation>
    <scope>NUCLEOTIDE SEQUENCE</scope>
    <source>
        <strain evidence="6">LL118</strain>
    </source>
</reference>
<evidence type="ECO:0000313" key="7">
    <source>
        <dbReference type="Proteomes" id="UP000717515"/>
    </source>
</evidence>
<evidence type="ECO:0000313" key="6">
    <source>
        <dbReference type="EMBL" id="KAG9320175.1"/>
    </source>
</evidence>
<dbReference type="AlphaFoldDB" id="A0A9P7ZZR6"/>
<feature type="compositionally biased region" description="Basic and acidic residues" evidence="5">
    <location>
        <begin position="36"/>
        <end position="66"/>
    </location>
</feature>
<dbReference type="EMBL" id="JAIFTL010000319">
    <property type="protein sequence ID" value="KAG9320175.1"/>
    <property type="molecule type" value="Genomic_DNA"/>
</dbReference>
<dbReference type="GO" id="GO:0032798">
    <property type="term" value="C:Swi5-Sfr1 complex"/>
    <property type="evidence" value="ECO:0007669"/>
    <property type="project" value="TreeGrafter"/>
</dbReference>
<dbReference type="GO" id="GO:0000709">
    <property type="term" value="P:meiotic joint molecule formation"/>
    <property type="evidence" value="ECO:0007669"/>
    <property type="project" value="TreeGrafter"/>
</dbReference>